<dbReference type="InterPro" id="IPR022790">
    <property type="entry name" value="GH26_dom"/>
</dbReference>
<sequence length="534" mass="61641">MLIKLILAVAICFPMLAFPQLSIAWASPSYIVNGVLTDESTISPNNDVKQISNHNEWYNRYTNYPSGYTFLYPRHMIVDVSLSAVRTVFADETTKIEIYHDNFSGTETDAHSYINYGNQFLNNTADHTVALDTTFWDSGYQVHLLKWERRKLARVINDKNYYVSAEIIRSPSEVYTVFIKSSLPIENELDIINSFTFIDKQGTAGIYKKPTASASQLNKETAAFYNQYFSPGSKLTWGLFEPSAPETFSYLDPLETAMDHTFPILLRYQSLEENAPIRGLAKAYEKGRTIELTLQTVNPGLVDALKARSDNDNAHIVYEILDGNYDDYLHTYASRLKTFGHPVLFRLNNEMNGDWCWYSAYYTAKDTDLYIALWKYIHTIFAEEGVDNVLWVWNPHDLSRPDFKWNHYLTYYPGDEFVDIIGMTGYNTGTYFPGESWREFDEIYAPLYRDYNALFSKPLMITEFASNSVGGDKAAWLHTMFNSLDNYPNIKVAVWWSGIDYDAKGYPGRIYLIDESDEYLKIFQERLPKKAISF</sequence>
<evidence type="ECO:0000259" key="4">
    <source>
        <dbReference type="PROSITE" id="PS51764"/>
    </source>
</evidence>
<dbReference type="InterPro" id="IPR017853">
    <property type="entry name" value="GH"/>
</dbReference>
<evidence type="ECO:0000256" key="2">
    <source>
        <dbReference type="ARBA" id="ARBA00022801"/>
    </source>
</evidence>
<dbReference type="Gene3D" id="3.20.20.80">
    <property type="entry name" value="Glycosidases"/>
    <property type="match status" value="1"/>
</dbReference>
<proteinExistence type="inferred from homology"/>
<dbReference type="Pfam" id="PF02156">
    <property type="entry name" value="Glyco_hydro_26"/>
    <property type="match status" value="1"/>
</dbReference>
<evidence type="ECO:0000256" key="1">
    <source>
        <dbReference type="ARBA" id="ARBA00007754"/>
    </source>
</evidence>
<dbReference type="GO" id="GO:0016985">
    <property type="term" value="F:mannan endo-1,4-beta-mannosidase activity"/>
    <property type="evidence" value="ECO:0007669"/>
    <property type="project" value="InterPro"/>
</dbReference>
<protein>
    <recommendedName>
        <fullName evidence="4">GH26 domain-containing protein</fullName>
    </recommendedName>
</protein>
<organism evidence="5">
    <name type="scientific">bioreactor metagenome</name>
    <dbReference type="NCBI Taxonomy" id="1076179"/>
    <lineage>
        <taxon>unclassified sequences</taxon>
        <taxon>metagenomes</taxon>
        <taxon>ecological metagenomes</taxon>
    </lineage>
</organism>
<dbReference type="PANTHER" id="PTHR40079:SF4">
    <property type="entry name" value="GH26 DOMAIN-CONTAINING PROTEIN-RELATED"/>
    <property type="match status" value="1"/>
</dbReference>
<reference evidence="5" key="1">
    <citation type="submission" date="2019-08" db="EMBL/GenBank/DDBJ databases">
        <authorList>
            <person name="Kucharzyk K."/>
            <person name="Murdoch R.W."/>
            <person name="Higgins S."/>
            <person name="Loffler F."/>
        </authorList>
    </citation>
    <scope>NUCLEOTIDE SEQUENCE</scope>
</reference>
<keyword evidence="2" id="KW-0378">Hydrolase</keyword>
<dbReference type="PANTHER" id="PTHR40079">
    <property type="entry name" value="MANNAN ENDO-1,4-BETA-MANNOSIDASE E-RELATED"/>
    <property type="match status" value="1"/>
</dbReference>
<evidence type="ECO:0000256" key="3">
    <source>
        <dbReference type="ARBA" id="ARBA00023295"/>
    </source>
</evidence>
<comment type="similarity">
    <text evidence="1">Belongs to the glycosyl hydrolase 26 family.</text>
</comment>
<evidence type="ECO:0000313" key="5">
    <source>
        <dbReference type="EMBL" id="MPL77042.1"/>
    </source>
</evidence>
<dbReference type="EMBL" id="VSSQ01000103">
    <property type="protein sequence ID" value="MPL77042.1"/>
    <property type="molecule type" value="Genomic_DNA"/>
</dbReference>
<dbReference type="AlphaFoldDB" id="A0A644UDW6"/>
<comment type="caution">
    <text evidence="5">The sequence shown here is derived from an EMBL/GenBank/DDBJ whole genome shotgun (WGS) entry which is preliminary data.</text>
</comment>
<dbReference type="SUPFAM" id="SSF51445">
    <property type="entry name" value="(Trans)glycosidases"/>
    <property type="match status" value="1"/>
</dbReference>
<dbReference type="GO" id="GO:0006080">
    <property type="term" value="P:substituted mannan metabolic process"/>
    <property type="evidence" value="ECO:0007669"/>
    <property type="project" value="InterPro"/>
</dbReference>
<gene>
    <name evidence="5" type="ORF">SDC9_22893</name>
</gene>
<dbReference type="InterPro" id="IPR000805">
    <property type="entry name" value="Glyco_hydro_26"/>
</dbReference>
<feature type="domain" description="GH26" evidence="4">
    <location>
        <begin position="219"/>
        <end position="523"/>
    </location>
</feature>
<accession>A0A644UDW6</accession>
<keyword evidence="3" id="KW-0326">Glycosidase</keyword>
<dbReference type="PROSITE" id="PS51764">
    <property type="entry name" value="GH26"/>
    <property type="match status" value="1"/>
</dbReference>
<name>A0A644UDW6_9ZZZZ</name>